<feature type="non-terminal residue" evidence="1">
    <location>
        <position position="55"/>
    </location>
</feature>
<dbReference type="Proteomes" id="UP000053700">
    <property type="component" value="Unassembled WGS sequence"/>
</dbReference>
<dbReference type="OrthoDB" id="9276145at2759"/>
<sequence length="55" mass="6703">NGYKLHQERFHLNRRQTFFTVRIINHWNNLPRDVAETSLLEVFKMGLDRVLDHLI</sequence>
<dbReference type="AlphaFoldDB" id="A0A091U661"/>
<reference evidence="1 2" key="1">
    <citation type="submission" date="2014-04" db="EMBL/GenBank/DDBJ databases">
        <title>Genome evolution of avian class.</title>
        <authorList>
            <person name="Zhang G."/>
            <person name="Li C."/>
        </authorList>
    </citation>
    <scope>NUCLEOTIDE SEQUENCE [LARGE SCALE GENOMIC DNA]</scope>
    <source>
        <strain evidence="1">BGI_N337</strain>
    </source>
</reference>
<evidence type="ECO:0000313" key="2">
    <source>
        <dbReference type="Proteomes" id="UP000053700"/>
    </source>
</evidence>
<evidence type="ECO:0000313" key="1">
    <source>
        <dbReference type="EMBL" id="KFQ85542.1"/>
    </source>
</evidence>
<keyword evidence="2" id="KW-1185">Reference proteome</keyword>
<protein>
    <recommendedName>
        <fullName evidence="3">Nidogen G2 beta-barrel domain-containing protein</fullName>
    </recommendedName>
</protein>
<proteinExistence type="predicted"/>
<evidence type="ECO:0008006" key="3">
    <source>
        <dbReference type="Google" id="ProtNLM"/>
    </source>
</evidence>
<organism evidence="1 2">
    <name type="scientific">Phoenicopterus ruber ruber</name>
    <dbReference type="NCBI Taxonomy" id="9218"/>
    <lineage>
        <taxon>Eukaryota</taxon>
        <taxon>Metazoa</taxon>
        <taxon>Chordata</taxon>
        <taxon>Craniata</taxon>
        <taxon>Vertebrata</taxon>
        <taxon>Euteleostomi</taxon>
        <taxon>Archelosauria</taxon>
        <taxon>Archosauria</taxon>
        <taxon>Dinosauria</taxon>
        <taxon>Saurischia</taxon>
        <taxon>Theropoda</taxon>
        <taxon>Coelurosauria</taxon>
        <taxon>Aves</taxon>
        <taxon>Neognathae</taxon>
        <taxon>Neoaves</taxon>
        <taxon>Mirandornithes</taxon>
        <taxon>Phoenicopteriformes</taxon>
        <taxon>Phoenicopteridae</taxon>
        <taxon>Phoenicopterus</taxon>
    </lineage>
</organism>
<dbReference type="EMBL" id="KK416970">
    <property type="protein sequence ID" value="KFQ85542.1"/>
    <property type="molecule type" value="Genomic_DNA"/>
</dbReference>
<feature type="non-terminal residue" evidence="1">
    <location>
        <position position="1"/>
    </location>
</feature>
<name>A0A091U661_PHORB</name>
<accession>A0A091U661</accession>
<gene>
    <name evidence="1" type="ORF">N337_02885</name>
</gene>